<feature type="region of interest" description="Disordered" evidence="1">
    <location>
        <begin position="70"/>
        <end position="104"/>
    </location>
</feature>
<dbReference type="Proteomes" id="UP001476798">
    <property type="component" value="Unassembled WGS sequence"/>
</dbReference>
<feature type="compositionally biased region" description="Basic and acidic residues" evidence="1">
    <location>
        <begin position="75"/>
        <end position="90"/>
    </location>
</feature>
<dbReference type="EMBL" id="JAHRIO010062191">
    <property type="protein sequence ID" value="MEQ2179192.1"/>
    <property type="molecule type" value="Genomic_DNA"/>
</dbReference>
<reference evidence="2 3" key="1">
    <citation type="submission" date="2021-06" db="EMBL/GenBank/DDBJ databases">
        <authorList>
            <person name="Palmer J.M."/>
        </authorList>
    </citation>
    <scope>NUCLEOTIDE SEQUENCE [LARGE SCALE GENOMIC DNA]</scope>
    <source>
        <strain evidence="2 3">GA_2019</strain>
        <tissue evidence="2">Muscle</tissue>
    </source>
</reference>
<evidence type="ECO:0000313" key="2">
    <source>
        <dbReference type="EMBL" id="MEQ2179192.1"/>
    </source>
</evidence>
<keyword evidence="3" id="KW-1185">Reference proteome</keyword>
<evidence type="ECO:0000313" key="3">
    <source>
        <dbReference type="Proteomes" id="UP001476798"/>
    </source>
</evidence>
<name>A0ABV0P6W6_9TELE</name>
<evidence type="ECO:0000256" key="1">
    <source>
        <dbReference type="SAM" id="MobiDB-lite"/>
    </source>
</evidence>
<proteinExistence type="predicted"/>
<accession>A0ABV0P6W6</accession>
<protein>
    <submittedName>
        <fullName evidence="2">Uncharacterized protein</fullName>
    </submittedName>
</protein>
<gene>
    <name evidence="2" type="ORF">GOODEAATRI_022089</name>
</gene>
<sequence length="133" mass="15115">MTFIKQKDDGGGNNSKFPTDKEDYRKFCTFRVAGVCLIIFVVEENTQTHTYAQETVTKKHTQRKEIKRVKIHSKRIQDRQAEAEQSDRQRFRLGSCSGANGRDDLFPGSPSLPLSIPSSHCRPPLCPLSQFLS</sequence>
<comment type="caution">
    <text evidence="2">The sequence shown here is derived from an EMBL/GenBank/DDBJ whole genome shotgun (WGS) entry which is preliminary data.</text>
</comment>
<organism evidence="2 3">
    <name type="scientific">Goodea atripinnis</name>
    <dbReference type="NCBI Taxonomy" id="208336"/>
    <lineage>
        <taxon>Eukaryota</taxon>
        <taxon>Metazoa</taxon>
        <taxon>Chordata</taxon>
        <taxon>Craniata</taxon>
        <taxon>Vertebrata</taxon>
        <taxon>Euteleostomi</taxon>
        <taxon>Actinopterygii</taxon>
        <taxon>Neopterygii</taxon>
        <taxon>Teleostei</taxon>
        <taxon>Neoteleostei</taxon>
        <taxon>Acanthomorphata</taxon>
        <taxon>Ovalentaria</taxon>
        <taxon>Atherinomorphae</taxon>
        <taxon>Cyprinodontiformes</taxon>
        <taxon>Goodeidae</taxon>
        <taxon>Goodea</taxon>
    </lineage>
</organism>